<name>A0A6J5PTG8_9CAUD</name>
<proteinExistence type="predicted"/>
<reference evidence="1" key="1">
    <citation type="submission" date="2020-05" db="EMBL/GenBank/DDBJ databases">
        <authorList>
            <person name="Chiriac C."/>
            <person name="Salcher M."/>
            <person name="Ghai R."/>
            <person name="Kavagutti S V."/>
        </authorList>
    </citation>
    <scope>NUCLEOTIDE SEQUENCE</scope>
</reference>
<evidence type="ECO:0000313" key="1">
    <source>
        <dbReference type="EMBL" id="CAB4175210.1"/>
    </source>
</evidence>
<accession>A0A6J5PTG8</accession>
<protein>
    <submittedName>
        <fullName evidence="1">Uncharacterized protein</fullName>
    </submittedName>
</protein>
<gene>
    <name evidence="1" type="ORF">UFOVP972_126</name>
</gene>
<organism evidence="1">
    <name type="scientific">uncultured Caudovirales phage</name>
    <dbReference type="NCBI Taxonomy" id="2100421"/>
    <lineage>
        <taxon>Viruses</taxon>
        <taxon>Duplodnaviria</taxon>
        <taxon>Heunggongvirae</taxon>
        <taxon>Uroviricota</taxon>
        <taxon>Caudoviricetes</taxon>
        <taxon>Peduoviridae</taxon>
        <taxon>Maltschvirus</taxon>
        <taxon>Maltschvirus maltsch</taxon>
    </lineage>
</organism>
<dbReference type="EMBL" id="LR796923">
    <property type="protein sequence ID" value="CAB4175210.1"/>
    <property type="molecule type" value="Genomic_DNA"/>
</dbReference>
<sequence length="61" mass="7180">MWYEINVSKDGKHYFSTDKRSIPTIKAAVEIRDRLRAAMPEEEGFKYTITQWQTSGIELEN</sequence>